<organism evidence="1 2">
    <name type="scientific">Aquilutibacter rugosus</name>
    <dbReference type="NCBI Taxonomy" id="3115820"/>
    <lineage>
        <taxon>Bacteria</taxon>
        <taxon>Pseudomonadati</taxon>
        <taxon>Pseudomonadota</taxon>
        <taxon>Gammaproteobacteria</taxon>
        <taxon>Lysobacterales</taxon>
        <taxon>Lysobacteraceae</taxon>
        <taxon>Aquilutibacter</taxon>
    </lineage>
</organism>
<evidence type="ECO:0000313" key="1">
    <source>
        <dbReference type="EMBL" id="MEF2156371.1"/>
    </source>
</evidence>
<comment type="caution">
    <text evidence="1">The sequence shown here is derived from an EMBL/GenBank/DDBJ whole genome shotgun (WGS) entry which is preliminary data.</text>
</comment>
<dbReference type="EMBL" id="JAZHBO010000002">
    <property type="protein sequence ID" value="MEF2156371.1"/>
    <property type="molecule type" value="Genomic_DNA"/>
</dbReference>
<dbReference type="RefSeq" id="WP_331704163.1">
    <property type="nucleotide sequence ID" value="NZ_JAZHBO010000002.1"/>
</dbReference>
<dbReference type="Proteomes" id="UP001356170">
    <property type="component" value="Unassembled WGS sequence"/>
</dbReference>
<keyword evidence="2" id="KW-1185">Reference proteome</keyword>
<gene>
    <name evidence="1" type="ORF">V3390_09065</name>
</gene>
<accession>A0ABU7V0R6</accession>
<name>A0ABU7V0R6_9GAMM</name>
<sequence length="70" mass="7947">MQKIITIENEFGDTVEIVQVRGGRINTDSLDGSGDVMYRYAYFTKDGQECEQMLNEMDVPGFGLVRIPRV</sequence>
<evidence type="ECO:0000313" key="2">
    <source>
        <dbReference type="Proteomes" id="UP001356170"/>
    </source>
</evidence>
<proteinExistence type="predicted"/>
<reference evidence="1 2" key="1">
    <citation type="submission" date="2024-01" db="EMBL/GenBank/DDBJ databases">
        <title>Novel species of the genus Luteimonas isolated from rivers.</title>
        <authorList>
            <person name="Lu H."/>
        </authorList>
    </citation>
    <scope>NUCLEOTIDE SEQUENCE [LARGE SCALE GENOMIC DNA]</scope>
    <source>
        <strain evidence="1 2">FXH3W</strain>
    </source>
</reference>
<protein>
    <submittedName>
        <fullName evidence="1">Uncharacterized protein</fullName>
    </submittedName>
</protein>